<feature type="region of interest" description="Disordered" evidence="1">
    <location>
        <begin position="1"/>
        <end position="29"/>
    </location>
</feature>
<protein>
    <submittedName>
        <fullName evidence="2">Uncharacterized protein</fullName>
    </submittedName>
</protein>
<evidence type="ECO:0000313" key="2">
    <source>
        <dbReference type="EMBL" id="KAG6967775.1"/>
    </source>
</evidence>
<dbReference type="AlphaFoldDB" id="A0A8T1USJ1"/>
<sequence>MWGATTILRRAPSSSRPATSTKSARLAPSQETKVVYEHRDLPGLITVVFERTCSIAPYQRGVHERGGKEGLTISMREHIMLVLPDSQMKL</sequence>
<proteinExistence type="predicted"/>
<dbReference type="Proteomes" id="UP000688947">
    <property type="component" value="Unassembled WGS sequence"/>
</dbReference>
<dbReference type="EMBL" id="JAENGZ010000135">
    <property type="protein sequence ID" value="KAG6967775.1"/>
    <property type="molecule type" value="Genomic_DNA"/>
</dbReference>
<gene>
    <name evidence="2" type="ORF">JG687_00004079</name>
</gene>
<comment type="caution">
    <text evidence="2">The sequence shown here is derived from an EMBL/GenBank/DDBJ whole genome shotgun (WGS) entry which is preliminary data.</text>
</comment>
<accession>A0A8T1USJ1</accession>
<organism evidence="2 3">
    <name type="scientific">Phytophthora cactorum</name>
    <dbReference type="NCBI Taxonomy" id="29920"/>
    <lineage>
        <taxon>Eukaryota</taxon>
        <taxon>Sar</taxon>
        <taxon>Stramenopiles</taxon>
        <taxon>Oomycota</taxon>
        <taxon>Peronosporomycetes</taxon>
        <taxon>Peronosporales</taxon>
        <taxon>Peronosporaceae</taxon>
        <taxon>Phytophthora</taxon>
    </lineage>
</organism>
<feature type="compositionally biased region" description="Low complexity" evidence="1">
    <location>
        <begin position="9"/>
        <end position="25"/>
    </location>
</feature>
<name>A0A8T1USJ1_9STRA</name>
<reference evidence="2" key="1">
    <citation type="submission" date="2021-01" db="EMBL/GenBank/DDBJ databases">
        <title>Phytophthora aleatoria, a newly-described species from Pinus radiata is distinct from Phytophthora cactorum isolates based on comparative genomics.</title>
        <authorList>
            <person name="Mcdougal R."/>
            <person name="Panda P."/>
            <person name="Williams N."/>
            <person name="Studholme D.J."/>
        </authorList>
    </citation>
    <scope>NUCLEOTIDE SEQUENCE</scope>
    <source>
        <strain evidence="2">NZFS 3830</strain>
    </source>
</reference>
<evidence type="ECO:0000256" key="1">
    <source>
        <dbReference type="SAM" id="MobiDB-lite"/>
    </source>
</evidence>
<evidence type="ECO:0000313" key="3">
    <source>
        <dbReference type="Proteomes" id="UP000688947"/>
    </source>
</evidence>